<dbReference type="PANTHER" id="PTHR38834:SF3">
    <property type="entry name" value="SOLUTE-BINDING PROTEIN FAMILY 3_N-TERMINAL DOMAIN-CONTAINING PROTEIN"/>
    <property type="match status" value="1"/>
</dbReference>
<evidence type="ECO:0000313" key="3">
    <source>
        <dbReference type="Proteomes" id="UP000440498"/>
    </source>
</evidence>
<evidence type="ECO:0000313" key="2">
    <source>
        <dbReference type="EMBL" id="MQA37272.1"/>
    </source>
</evidence>
<accession>A0A6A7MX01</accession>
<protein>
    <submittedName>
        <fullName evidence="2">Transporter substrate-binding domain-containing protein</fullName>
    </submittedName>
</protein>
<dbReference type="PANTHER" id="PTHR38834">
    <property type="entry name" value="PERIPLASMIC SUBSTRATE BINDING PROTEIN FAMILY 3"/>
    <property type="match status" value="1"/>
</dbReference>
<feature type="domain" description="Solute-binding protein family 3/N-terminal" evidence="1">
    <location>
        <begin position="16"/>
        <end position="245"/>
    </location>
</feature>
<dbReference type="Proteomes" id="UP000440498">
    <property type="component" value="Unassembled WGS sequence"/>
</dbReference>
<dbReference type="InterPro" id="IPR001638">
    <property type="entry name" value="Solute-binding_3/MltF_N"/>
</dbReference>
<dbReference type="SUPFAM" id="SSF53850">
    <property type="entry name" value="Periplasmic binding protein-like II"/>
    <property type="match status" value="1"/>
</dbReference>
<dbReference type="Gene3D" id="3.40.190.10">
    <property type="entry name" value="Periplasmic binding protein-like II"/>
    <property type="match status" value="2"/>
</dbReference>
<dbReference type="Pfam" id="PF00497">
    <property type="entry name" value="SBP_bac_3"/>
    <property type="match status" value="1"/>
</dbReference>
<name>A0A6A7MX01_9BURK</name>
<keyword evidence="3" id="KW-1185">Reference proteome</keyword>
<comment type="caution">
    <text evidence="2">The sequence shown here is derived from an EMBL/GenBank/DDBJ whole genome shotgun (WGS) entry which is preliminary data.</text>
</comment>
<reference evidence="2 3" key="1">
    <citation type="submission" date="2019-10" db="EMBL/GenBank/DDBJ databases">
        <title>Two novel species isolated from a subtropical stream in China.</title>
        <authorList>
            <person name="Lu H."/>
        </authorList>
    </citation>
    <scope>NUCLEOTIDE SEQUENCE [LARGE SCALE GENOMIC DNA]</scope>
    <source>
        <strain evidence="2 3">FT29W</strain>
    </source>
</reference>
<evidence type="ECO:0000259" key="1">
    <source>
        <dbReference type="SMART" id="SM00062"/>
    </source>
</evidence>
<dbReference type="AlphaFoldDB" id="A0A6A7MX01"/>
<gene>
    <name evidence="2" type="ORF">GEV02_03850</name>
</gene>
<dbReference type="RefSeq" id="WP_152836612.1">
    <property type="nucleotide sequence ID" value="NZ_WHUG01000001.1"/>
</dbReference>
<sequence>MLSLFWTAGASVAATEIRTSAQHGTEPKFQADASSGRVVGICIDIMRAIERLDPGLKFTGDQVWQPLPRIYSAIDRGTQDASCGLSHSPERDKKYQFVGPPLFSIRYYLVARNDDAATINNWDDLRNLGKGSVVLANRGFAGVTILENQGGIQIDAGASDPKLNLQKLLARRGRFFFHRAPGLHAVLERSGVVGKVKILPTVMATSQLYFVMGRQVDPALVERLRASLQALEKSGELERIAKSWE</sequence>
<dbReference type="EMBL" id="WHUG01000001">
    <property type="protein sequence ID" value="MQA37272.1"/>
    <property type="molecule type" value="Genomic_DNA"/>
</dbReference>
<dbReference type="SMART" id="SM00062">
    <property type="entry name" value="PBPb"/>
    <property type="match status" value="1"/>
</dbReference>
<proteinExistence type="predicted"/>
<organism evidence="2 3">
    <name type="scientific">Rugamonas aquatica</name>
    <dbReference type="NCBI Taxonomy" id="2743357"/>
    <lineage>
        <taxon>Bacteria</taxon>
        <taxon>Pseudomonadati</taxon>
        <taxon>Pseudomonadota</taxon>
        <taxon>Betaproteobacteria</taxon>
        <taxon>Burkholderiales</taxon>
        <taxon>Oxalobacteraceae</taxon>
        <taxon>Telluria group</taxon>
        <taxon>Rugamonas</taxon>
    </lineage>
</organism>